<dbReference type="AlphaFoldDB" id="A0A126SZ27"/>
<sequence>MKMFYVQRGADGRVTAVSASPQGSDEPPLPGGHPDVMEFLLRTGGDAAAVEALAATDVDLARVVEDLIGLLAENGVIMFTDLPQGAQRKLLLRERLRARLGQINPMVDEDDAIL</sequence>
<name>A0A126SZ27_9BACT</name>
<accession>A0A126SZ27</accession>
<reference evidence="1" key="1">
    <citation type="journal article" date="2016" name="Appl. Environ. Microbiol.">
        <title>Functional Metagenomics of a Biostimulated Petroleum-Contaminated Soil Reveals an Extraordinary Diversity of Extradiol Dioxygenases.</title>
        <authorList>
            <person name="Terron-Gonzalez L."/>
            <person name="Martin-Cabello G."/>
            <person name="Ferrer M."/>
            <person name="Santero E."/>
        </authorList>
    </citation>
    <scope>NUCLEOTIDE SEQUENCE</scope>
</reference>
<dbReference type="EMBL" id="KU144993">
    <property type="protein sequence ID" value="AMK59554.1"/>
    <property type="molecule type" value="Genomic_DNA"/>
</dbReference>
<proteinExistence type="predicted"/>
<protein>
    <recommendedName>
        <fullName evidence="2">Tryptophan synthase subunit beta like protein</fullName>
    </recommendedName>
</protein>
<organism evidence="1">
    <name type="scientific">uncultured bacterium UPO71</name>
    <dbReference type="NCBI Taxonomy" id="1776990"/>
    <lineage>
        <taxon>Bacteria</taxon>
        <taxon>environmental samples</taxon>
    </lineage>
</organism>
<evidence type="ECO:0000313" key="1">
    <source>
        <dbReference type="EMBL" id="AMK59554.1"/>
    </source>
</evidence>
<evidence type="ECO:0008006" key="2">
    <source>
        <dbReference type="Google" id="ProtNLM"/>
    </source>
</evidence>